<dbReference type="InterPro" id="IPR000859">
    <property type="entry name" value="CUB_dom"/>
</dbReference>
<dbReference type="SUPFAM" id="SSF49854">
    <property type="entry name" value="Spermadhesin, CUB domain"/>
    <property type="match status" value="5"/>
</dbReference>
<feature type="domain" description="CUB" evidence="4">
    <location>
        <begin position="17"/>
        <end position="136"/>
    </location>
</feature>
<keyword evidence="2" id="KW-1015">Disulfide bond</keyword>
<proteinExistence type="predicted"/>
<dbReference type="OrthoDB" id="6071730at2759"/>
<evidence type="ECO:0000259" key="4">
    <source>
        <dbReference type="PROSITE" id="PS01180"/>
    </source>
</evidence>
<evidence type="ECO:0000313" key="6">
    <source>
        <dbReference type="Proteomes" id="UP000308267"/>
    </source>
</evidence>
<dbReference type="PANTHER" id="PTHR24251">
    <property type="entry name" value="OVOCHYMASE-RELATED"/>
    <property type="match status" value="1"/>
</dbReference>
<dbReference type="AlphaFoldDB" id="A0A4S2LTW5"/>
<name>A0A4S2LTW5_OPIFE</name>
<evidence type="ECO:0000256" key="1">
    <source>
        <dbReference type="ARBA" id="ARBA00022737"/>
    </source>
</evidence>
<feature type="domain" description="CUB" evidence="4">
    <location>
        <begin position="138"/>
        <end position="202"/>
    </location>
</feature>
<dbReference type="Gene3D" id="2.60.120.290">
    <property type="entry name" value="Spermadhesin, CUB domain"/>
    <property type="match status" value="5"/>
</dbReference>
<dbReference type="Pfam" id="PF00431">
    <property type="entry name" value="CUB"/>
    <property type="match status" value="5"/>
</dbReference>
<sequence length="585" mass="65124">MDSCILYLTSSSDEGVSGDTVAAEYSEVLKQQYGGVTWETGSIVHHNCVWRITNPFGKPVLLQFNEFKVGVEADVCESNYVSVFDVNGGTETEFGKWCGGQGEGLWLLSTGSSLSIRLHTDGSIDDDYFDAKYVSTNCQFDLSNNCAYFTSPPAGFESVRSLKCLWKIRVPDDFRMRLLFQEFNVDGSERDCQTNALQLFSGTSAACSGVFENESGSVTWTSGSGEKRNCEWQIRNPSGKPVLLHFKTFKVGDGSGKCHTNYVSVIDVNGNTENELGRWCGTEGEGAWQMSTGSSLLVRLRTVDSVEGDNFEATYVSTNCQFDFSDSCAYIESPPGEILLNQPLRCLWRIQVPKDFQMRLQFQEFNVGESDENCETNGLHIFGEVSGELAHINAFCGSKTPWETTFEQKHLTLFLNTNAGNTHKMFKATCAPDEFHLEKVAVGAKRTNKNFQRTISLPTGNIDFGGKNKLFVKDARWILKPIDGKRVMLSFHSISLGGLTSDCERNYVKVYDGETAEANLLGTYCGTIKPIPVVSSGPRMFIHLHRTDAFKNDRFMAHHTSFPQQKAPVFDEPSSNIYKRQIDSA</sequence>
<accession>A0A4S2LTW5</accession>
<dbReference type="SMART" id="SM00042">
    <property type="entry name" value="CUB"/>
    <property type="match status" value="4"/>
</dbReference>
<feature type="domain" description="CUB" evidence="4">
    <location>
        <begin position="207"/>
        <end position="318"/>
    </location>
</feature>
<dbReference type="STRING" id="147828.A0A4S2LTW5"/>
<gene>
    <name evidence="5" type="ORF">CRM22_006111</name>
</gene>
<organism evidence="5 6">
    <name type="scientific">Opisthorchis felineus</name>
    <dbReference type="NCBI Taxonomy" id="147828"/>
    <lineage>
        <taxon>Eukaryota</taxon>
        <taxon>Metazoa</taxon>
        <taxon>Spiralia</taxon>
        <taxon>Lophotrochozoa</taxon>
        <taxon>Platyhelminthes</taxon>
        <taxon>Trematoda</taxon>
        <taxon>Digenea</taxon>
        <taxon>Opisthorchiida</taxon>
        <taxon>Opisthorchiata</taxon>
        <taxon>Opisthorchiidae</taxon>
        <taxon>Opisthorchis</taxon>
    </lineage>
</organism>
<keyword evidence="1" id="KW-0677">Repeat</keyword>
<feature type="domain" description="CUB" evidence="4">
    <location>
        <begin position="442"/>
        <end position="562"/>
    </location>
</feature>
<feature type="domain" description="CUB" evidence="4">
    <location>
        <begin position="320"/>
        <end position="433"/>
    </location>
</feature>
<protein>
    <recommendedName>
        <fullName evidence="4">CUB domain-containing protein</fullName>
    </recommendedName>
</protein>
<dbReference type="PROSITE" id="PS01180">
    <property type="entry name" value="CUB"/>
    <property type="match status" value="5"/>
</dbReference>
<comment type="caution">
    <text evidence="3">Lacks conserved residue(s) required for the propagation of feature annotation.</text>
</comment>
<dbReference type="CDD" id="cd00041">
    <property type="entry name" value="CUB"/>
    <property type="match status" value="4"/>
</dbReference>
<dbReference type="Proteomes" id="UP000308267">
    <property type="component" value="Unassembled WGS sequence"/>
</dbReference>
<dbReference type="InterPro" id="IPR035914">
    <property type="entry name" value="Sperma_CUB_dom_sf"/>
</dbReference>
<comment type="caution">
    <text evidence="5">The sequence shown here is derived from an EMBL/GenBank/DDBJ whole genome shotgun (WGS) entry which is preliminary data.</text>
</comment>
<evidence type="ECO:0000256" key="3">
    <source>
        <dbReference type="PROSITE-ProRule" id="PRU00059"/>
    </source>
</evidence>
<reference evidence="5 6" key="1">
    <citation type="journal article" date="2019" name="BMC Genomics">
        <title>New insights from Opisthorchis felineus genome: update on genomics of the epidemiologically important liver flukes.</title>
        <authorList>
            <person name="Ershov N.I."/>
            <person name="Mordvinov V.A."/>
            <person name="Prokhortchouk E.B."/>
            <person name="Pakharukova M.Y."/>
            <person name="Gunbin K.V."/>
            <person name="Ustyantsev K."/>
            <person name="Genaev M.A."/>
            <person name="Blinov A.G."/>
            <person name="Mazur A."/>
            <person name="Boulygina E."/>
            <person name="Tsygankova S."/>
            <person name="Khrameeva E."/>
            <person name="Chekanov N."/>
            <person name="Fan G."/>
            <person name="Xiao A."/>
            <person name="Zhang H."/>
            <person name="Xu X."/>
            <person name="Yang H."/>
            <person name="Solovyev V."/>
            <person name="Lee S.M."/>
            <person name="Liu X."/>
            <person name="Afonnikov D.A."/>
            <person name="Skryabin K.G."/>
        </authorList>
    </citation>
    <scope>NUCLEOTIDE SEQUENCE [LARGE SCALE GENOMIC DNA]</scope>
    <source>
        <strain evidence="5">AK-0245</strain>
        <tissue evidence="5">Whole organism</tissue>
    </source>
</reference>
<keyword evidence="6" id="KW-1185">Reference proteome</keyword>
<evidence type="ECO:0000256" key="2">
    <source>
        <dbReference type="ARBA" id="ARBA00023157"/>
    </source>
</evidence>
<evidence type="ECO:0000313" key="5">
    <source>
        <dbReference type="EMBL" id="TGZ64949.1"/>
    </source>
</evidence>
<dbReference type="EMBL" id="SJOL01006576">
    <property type="protein sequence ID" value="TGZ64949.1"/>
    <property type="molecule type" value="Genomic_DNA"/>
</dbReference>